<dbReference type="InterPro" id="IPR001932">
    <property type="entry name" value="PPM-type_phosphatase-like_dom"/>
</dbReference>
<dbReference type="OMA" id="MCEESDG"/>
<evidence type="ECO:0000256" key="2">
    <source>
        <dbReference type="ARBA" id="ARBA00022723"/>
    </source>
</evidence>
<comment type="caution">
    <text evidence="8">The sequence shown here is derived from an EMBL/GenBank/DDBJ whole genome shotgun (WGS) entry which is preliminary data.</text>
</comment>
<dbReference type="GO" id="GO:0004722">
    <property type="term" value="F:protein serine/threonine phosphatase activity"/>
    <property type="evidence" value="ECO:0007669"/>
    <property type="project" value="InterPro"/>
</dbReference>
<dbReference type="EMBL" id="LODT01000029">
    <property type="protein sequence ID" value="KYQ92435.1"/>
    <property type="molecule type" value="Genomic_DNA"/>
</dbReference>
<dbReference type="Gene3D" id="3.60.40.10">
    <property type="entry name" value="PPM-type phosphatase domain"/>
    <property type="match status" value="1"/>
</dbReference>
<feature type="compositionally biased region" description="Polar residues" evidence="6">
    <location>
        <begin position="89"/>
        <end position="108"/>
    </location>
</feature>
<keyword evidence="2" id="KW-0479">Metal-binding</keyword>
<dbReference type="STRING" id="361077.A0A151ZET3"/>
<dbReference type="FunCoup" id="A0A151ZET3">
    <property type="interactions" value="383"/>
</dbReference>
<dbReference type="GO" id="GO:0046872">
    <property type="term" value="F:metal ion binding"/>
    <property type="evidence" value="ECO:0007669"/>
    <property type="project" value="UniProtKB-KW"/>
</dbReference>
<evidence type="ECO:0000256" key="5">
    <source>
        <dbReference type="RuleBase" id="RU003465"/>
    </source>
</evidence>
<evidence type="ECO:0000313" key="9">
    <source>
        <dbReference type="Proteomes" id="UP000076078"/>
    </source>
</evidence>
<keyword evidence="3 5" id="KW-0378">Hydrolase</keyword>
<keyword evidence="4 5" id="KW-0904">Protein phosphatase</keyword>
<feature type="compositionally biased region" description="Low complexity" evidence="6">
    <location>
        <begin position="109"/>
        <end position="121"/>
    </location>
</feature>
<evidence type="ECO:0000313" key="8">
    <source>
        <dbReference type="EMBL" id="KYQ92435.1"/>
    </source>
</evidence>
<evidence type="ECO:0000259" key="7">
    <source>
        <dbReference type="PROSITE" id="PS51746"/>
    </source>
</evidence>
<dbReference type="SMART" id="SM00332">
    <property type="entry name" value="PP2Cc"/>
    <property type="match status" value="1"/>
</dbReference>
<keyword evidence="9" id="KW-1185">Reference proteome</keyword>
<evidence type="ECO:0000256" key="6">
    <source>
        <dbReference type="SAM" id="MobiDB-lite"/>
    </source>
</evidence>
<dbReference type="PANTHER" id="PTHR13832:SF837">
    <property type="entry name" value="PROTEIN PHOSPHATASE 2C-LIKE DOMAIN-CONTAINING PROTEIN 1"/>
    <property type="match status" value="1"/>
</dbReference>
<dbReference type="InterPro" id="IPR036457">
    <property type="entry name" value="PPM-type-like_dom_sf"/>
</dbReference>
<dbReference type="InterPro" id="IPR015655">
    <property type="entry name" value="PP2C"/>
</dbReference>
<dbReference type="SUPFAM" id="SSF81606">
    <property type="entry name" value="PP2C-like"/>
    <property type="match status" value="1"/>
</dbReference>
<dbReference type="InterPro" id="IPR000222">
    <property type="entry name" value="PP2C_BS"/>
</dbReference>
<dbReference type="InParanoid" id="A0A151ZET3"/>
<reference evidence="8 9" key="1">
    <citation type="submission" date="2015-12" db="EMBL/GenBank/DDBJ databases">
        <title>Dictyostelia acquired genes for synthesis and detection of signals that induce cell-type specialization by lateral gene transfer from prokaryotes.</title>
        <authorList>
            <person name="Gloeckner G."/>
            <person name="Schaap P."/>
        </authorList>
    </citation>
    <scope>NUCLEOTIDE SEQUENCE [LARGE SCALE GENOMIC DNA]</scope>
    <source>
        <strain evidence="8 9">TK</strain>
    </source>
</reference>
<evidence type="ECO:0000256" key="3">
    <source>
        <dbReference type="ARBA" id="ARBA00022801"/>
    </source>
</evidence>
<organism evidence="8 9">
    <name type="scientific">Tieghemostelium lacteum</name>
    <name type="common">Slime mold</name>
    <name type="synonym">Dictyostelium lacteum</name>
    <dbReference type="NCBI Taxonomy" id="361077"/>
    <lineage>
        <taxon>Eukaryota</taxon>
        <taxon>Amoebozoa</taxon>
        <taxon>Evosea</taxon>
        <taxon>Eumycetozoa</taxon>
        <taxon>Dictyostelia</taxon>
        <taxon>Dictyosteliales</taxon>
        <taxon>Raperosteliaceae</taxon>
        <taxon>Tieghemostelium</taxon>
    </lineage>
</organism>
<proteinExistence type="inferred from homology"/>
<dbReference type="CDD" id="cd00143">
    <property type="entry name" value="PP2Cc"/>
    <property type="match status" value="1"/>
</dbReference>
<feature type="domain" description="PPM-type phosphatase" evidence="7">
    <location>
        <begin position="134"/>
        <end position="381"/>
    </location>
</feature>
<accession>A0A151ZET3</accession>
<evidence type="ECO:0000256" key="4">
    <source>
        <dbReference type="ARBA" id="ARBA00022912"/>
    </source>
</evidence>
<protein>
    <submittedName>
        <fullName evidence="8">Protein phosphatase 2C-related protein</fullName>
    </submittedName>
</protein>
<dbReference type="AlphaFoldDB" id="A0A151ZET3"/>
<feature type="compositionally biased region" description="Low complexity" evidence="6">
    <location>
        <begin position="47"/>
        <end position="88"/>
    </location>
</feature>
<dbReference type="OrthoDB" id="10264738at2759"/>
<evidence type="ECO:0000256" key="1">
    <source>
        <dbReference type="ARBA" id="ARBA00006702"/>
    </source>
</evidence>
<dbReference type="Pfam" id="PF00481">
    <property type="entry name" value="PP2C"/>
    <property type="match status" value="1"/>
</dbReference>
<dbReference type="Proteomes" id="UP000076078">
    <property type="component" value="Unassembled WGS sequence"/>
</dbReference>
<feature type="region of interest" description="Disordered" evidence="6">
    <location>
        <begin position="1"/>
        <end position="133"/>
    </location>
</feature>
<dbReference type="PROSITE" id="PS51746">
    <property type="entry name" value="PPM_2"/>
    <property type="match status" value="1"/>
</dbReference>
<dbReference type="PANTHER" id="PTHR13832">
    <property type="entry name" value="PROTEIN PHOSPHATASE 2C"/>
    <property type="match status" value="1"/>
</dbReference>
<comment type="similarity">
    <text evidence="1 5">Belongs to the PP2C family.</text>
</comment>
<name>A0A151ZET3_TIELA</name>
<sequence>MSELDESLTSNETLNTTKTTTSTENVQESNKLLEVSIDKKETDMNIENNNNEPPNNSENTENNSNTNTSSSSTSTSTTTNSDPTLTPTHNHSAGDNCNNNNEPSTPLASDSFNTSTSSNNSPAKPKIHSVKDIGVSYEKNPRFRRTMEDEHVIIDRFANEDSSGYFAIYDGHGGRGAVEFTAKTLHNNLLDEINKNPNGDMLAYIRESYLLTDRQMEKDNVLFSGTTAISALIRKNQNGERYLYVANAGDARAVICEDKKAIRLSHDHKGSDADEAKRIVDAGGFVVNHRVNGILAVTRSLGDHSMKDYVIGDPYMRTIKLDDTHTHLILACDGLWDVTSDQESTDLIINETDAQNMSEKLLNHALKKGSTDNISIIVIIL</sequence>
<feature type="compositionally biased region" description="Low complexity" evidence="6">
    <location>
        <begin position="7"/>
        <end position="25"/>
    </location>
</feature>
<gene>
    <name evidence="8" type="ORF">DLAC_06415</name>
</gene>
<dbReference type="PROSITE" id="PS01032">
    <property type="entry name" value="PPM_1"/>
    <property type="match status" value="1"/>
</dbReference>